<dbReference type="Gene3D" id="3.40.50.12580">
    <property type="match status" value="1"/>
</dbReference>
<dbReference type="SUPFAM" id="SSF53756">
    <property type="entry name" value="UDP-Glycosyltransferase/glycogen phosphorylase"/>
    <property type="match status" value="1"/>
</dbReference>
<keyword evidence="1" id="KW-0472">Membrane</keyword>
<name>A0A1M5GTG9_9ACTN</name>
<dbReference type="STRING" id="1206085.SAMN05443575_1287"/>
<feature type="transmembrane region" description="Helical" evidence="1">
    <location>
        <begin position="78"/>
        <end position="99"/>
    </location>
</feature>
<dbReference type="GO" id="GO:0047355">
    <property type="term" value="F:CDP-glycerol glycerophosphotransferase activity"/>
    <property type="evidence" value="ECO:0007669"/>
    <property type="project" value="InterPro"/>
</dbReference>
<keyword evidence="2" id="KW-0808">Transferase</keyword>
<sequence>MTEPGTEAGIEPGRDRVTRVRDAGLLLALAAGYVVLFAGAVTGSIGTVVVAALALWVLDVVFVRYADRRAVGALNTASAGITWRVFVRQTLLVVLLLVAGDHGGGLGRGELAVVVAAVLAHHLVLGLYLGVRTVVRVRRLRRLETANLDVPGAQLPPPPSELVFVSGAQLLLRTDLVLVLALAWAWAAGLDDASGLVVAAAIAMVAAALVVPAALLPAAVALLRLPSDETRMRAAQQAVLAAAPRVILYFSGGAADVYQVNMWLTTMERLDRPVLVLLRERRYLDAFGPTSVPVLCLPFTADVMNLDLPTARVGLYVANVGRNIHLLREPGLKSAFIGHGDSDKTASFNPATKVYDEVWVAGEAGRDRYRRAQVGVRDDDVVLVGRPQLDAIASLGDRPVGEPFTVLYAPTWEGWTDDPFQTSVTAMGLPIVRELLATPGVRVVYKPHPLTGRVNRATAAASDQIVAAVTAAGAPHEVLLDNAVPLYDAFNTSDALVSDISSVVSDYLRSAKPYFVCNPGGLPDDAFREQNPSAGAAHLLRPDGDPRRPGGVEGLATGLAAARGEDPLRQRRAAVRTYLIGDPSQDSLTLFRDAVDALARKAELQYGAHGLRSSEVDTAGAGAADTDAVAGA</sequence>
<proteinExistence type="predicted"/>
<evidence type="ECO:0000313" key="3">
    <source>
        <dbReference type="Proteomes" id="UP000186132"/>
    </source>
</evidence>
<dbReference type="RefSeq" id="WP_073387789.1">
    <property type="nucleotide sequence ID" value="NZ_FQVU01000002.1"/>
</dbReference>
<feature type="transmembrane region" description="Helical" evidence="1">
    <location>
        <begin position="196"/>
        <end position="223"/>
    </location>
</feature>
<organism evidence="2 3">
    <name type="scientific">Jatrophihabitans endophyticus</name>
    <dbReference type="NCBI Taxonomy" id="1206085"/>
    <lineage>
        <taxon>Bacteria</taxon>
        <taxon>Bacillati</taxon>
        <taxon>Actinomycetota</taxon>
        <taxon>Actinomycetes</taxon>
        <taxon>Jatrophihabitantales</taxon>
        <taxon>Jatrophihabitantaceae</taxon>
        <taxon>Jatrophihabitans</taxon>
    </lineage>
</organism>
<keyword evidence="1" id="KW-1133">Transmembrane helix</keyword>
<gene>
    <name evidence="2" type="ORF">SAMN05443575_1287</name>
</gene>
<reference evidence="3" key="1">
    <citation type="submission" date="2016-11" db="EMBL/GenBank/DDBJ databases">
        <authorList>
            <person name="Varghese N."/>
            <person name="Submissions S."/>
        </authorList>
    </citation>
    <scope>NUCLEOTIDE SEQUENCE [LARGE SCALE GENOMIC DNA]</scope>
    <source>
        <strain evidence="3">DSM 45627</strain>
    </source>
</reference>
<feature type="transmembrane region" description="Helical" evidence="1">
    <location>
        <begin position="111"/>
        <end position="131"/>
    </location>
</feature>
<dbReference type="InterPro" id="IPR043148">
    <property type="entry name" value="TagF_C"/>
</dbReference>
<dbReference type="GO" id="GO:0016020">
    <property type="term" value="C:membrane"/>
    <property type="evidence" value="ECO:0007669"/>
    <property type="project" value="InterPro"/>
</dbReference>
<dbReference type="Pfam" id="PF04464">
    <property type="entry name" value="Glyphos_transf"/>
    <property type="match status" value="1"/>
</dbReference>
<accession>A0A1M5GTG9</accession>
<keyword evidence="3" id="KW-1185">Reference proteome</keyword>
<dbReference type="OrthoDB" id="7806295at2"/>
<protein>
    <submittedName>
        <fullName evidence="2">CDP-glycerol glycerophosphotransferase, TagB/SpsB family</fullName>
    </submittedName>
</protein>
<dbReference type="Proteomes" id="UP000186132">
    <property type="component" value="Unassembled WGS sequence"/>
</dbReference>
<dbReference type="AlphaFoldDB" id="A0A1M5GTG9"/>
<feature type="transmembrane region" description="Helical" evidence="1">
    <location>
        <begin position="48"/>
        <end position="66"/>
    </location>
</feature>
<dbReference type="InterPro" id="IPR007554">
    <property type="entry name" value="Glycerophosphate_synth"/>
</dbReference>
<dbReference type="EMBL" id="FQVU01000002">
    <property type="protein sequence ID" value="SHG07020.1"/>
    <property type="molecule type" value="Genomic_DNA"/>
</dbReference>
<evidence type="ECO:0000313" key="2">
    <source>
        <dbReference type="EMBL" id="SHG07020.1"/>
    </source>
</evidence>
<keyword evidence="1" id="KW-0812">Transmembrane</keyword>
<feature type="transmembrane region" description="Helical" evidence="1">
    <location>
        <begin position="23"/>
        <end position="42"/>
    </location>
</feature>
<evidence type="ECO:0000256" key="1">
    <source>
        <dbReference type="SAM" id="Phobius"/>
    </source>
</evidence>
<feature type="transmembrane region" description="Helical" evidence="1">
    <location>
        <begin position="170"/>
        <end position="190"/>
    </location>
</feature>